<comment type="caution">
    <text evidence="2">The sequence shown here is derived from an EMBL/GenBank/DDBJ whole genome shotgun (WGS) entry which is preliminary data.</text>
</comment>
<feature type="transmembrane region" description="Helical" evidence="1">
    <location>
        <begin position="161"/>
        <end position="181"/>
    </location>
</feature>
<evidence type="ECO:0000313" key="2">
    <source>
        <dbReference type="EMBL" id="TCB94169.1"/>
    </source>
</evidence>
<sequence>MVAKNYWKQMMEKGRSCKISLSKHLTEMAKHLRWGISLERDALFFYYAVGMFIAIMILVEDNLPFGLKGDLFAETLVSYIVFGPFLVLLFMLLVVMLFRFISLKKYRGRLYRLSRLLTIKLWQLALPAMLVFCGVSTVCLFMWVCFSLPHYKKYVIGFMKYVFYLLMFLFIGQSLCISRFLNKHDKNFKYILIAFVVVMFPLLITLKIGGENTTVKLDEITHKKLMELSGDHPEEYIRKIINNNSMQN</sequence>
<accession>A0A4R0GFL9</accession>
<name>A0A4R0GFL9_9ENTR</name>
<dbReference type="RefSeq" id="WP_131633335.1">
    <property type="nucleotide sequence ID" value="NZ_SJOO01000002.1"/>
</dbReference>
<reference evidence="2 3" key="1">
    <citation type="submission" date="2019-02" db="EMBL/GenBank/DDBJ databases">
        <title>The draft genome of Enterobacter spp. strains.</title>
        <authorList>
            <person name="Wang C."/>
            <person name="Feng Y."/>
            <person name="Zong Z."/>
        </authorList>
    </citation>
    <scope>NUCLEOTIDE SEQUENCE [LARGE SCALE GENOMIC DNA]</scope>
    <source>
        <strain evidence="2 3">WCHEW120002</strain>
    </source>
</reference>
<proteinExistence type="predicted"/>
<feature type="transmembrane region" description="Helical" evidence="1">
    <location>
        <begin position="121"/>
        <end position="149"/>
    </location>
</feature>
<organism evidence="2 3">
    <name type="scientific">Enterobacter wuhouensis</name>
    <dbReference type="NCBI Taxonomy" id="2529381"/>
    <lineage>
        <taxon>Bacteria</taxon>
        <taxon>Pseudomonadati</taxon>
        <taxon>Pseudomonadota</taxon>
        <taxon>Gammaproteobacteria</taxon>
        <taxon>Enterobacterales</taxon>
        <taxon>Enterobacteriaceae</taxon>
        <taxon>Enterobacter</taxon>
    </lineage>
</organism>
<keyword evidence="1" id="KW-1133">Transmembrane helix</keyword>
<keyword evidence="1" id="KW-0812">Transmembrane</keyword>
<evidence type="ECO:0000256" key="1">
    <source>
        <dbReference type="SAM" id="Phobius"/>
    </source>
</evidence>
<dbReference type="Proteomes" id="UP000291424">
    <property type="component" value="Unassembled WGS sequence"/>
</dbReference>
<feature type="transmembrane region" description="Helical" evidence="1">
    <location>
        <begin position="188"/>
        <end position="208"/>
    </location>
</feature>
<feature type="transmembrane region" description="Helical" evidence="1">
    <location>
        <begin position="79"/>
        <end position="101"/>
    </location>
</feature>
<gene>
    <name evidence="2" type="ORF">E0L20_07115</name>
</gene>
<dbReference type="AlphaFoldDB" id="A0A4R0GFL9"/>
<protein>
    <submittedName>
        <fullName evidence="2">Uncharacterized protein</fullName>
    </submittedName>
</protein>
<feature type="transmembrane region" description="Helical" evidence="1">
    <location>
        <begin position="42"/>
        <end position="59"/>
    </location>
</feature>
<evidence type="ECO:0000313" key="3">
    <source>
        <dbReference type="Proteomes" id="UP000291424"/>
    </source>
</evidence>
<keyword evidence="1" id="KW-0472">Membrane</keyword>
<dbReference type="EMBL" id="SJOO01000002">
    <property type="protein sequence ID" value="TCB94169.1"/>
    <property type="molecule type" value="Genomic_DNA"/>
</dbReference>